<dbReference type="InterPro" id="IPR027417">
    <property type="entry name" value="P-loop_NTPase"/>
</dbReference>
<accession>A0A5S3Z0M5</accession>
<comment type="caution">
    <text evidence="1">The sequence shown here is derived from an EMBL/GenBank/DDBJ whole genome shotgun (WGS) entry which is preliminary data.</text>
</comment>
<dbReference type="Proteomes" id="UP000305874">
    <property type="component" value="Unassembled WGS sequence"/>
</dbReference>
<dbReference type="InterPro" id="IPR007413">
    <property type="entry name" value="YcjX-like"/>
</dbReference>
<dbReference type="Pfam" id="PF04317">
    <property type="entry name" value="DUF463"/>
    <property type="match status" value="1"/>
</dbReference>
<dbReference type="PANTHER" id="PTHR38605:SF1">
    <property type="entry name" value="ATPASE"/>
    <property type="match status" value="1"/>
</dbReference>
<dbReference type="GO" id="GO:0016787">
    <property type="term" value="F:hydrolase activity"/>
    <property type="evidence" value="ECO:0007669"/>
    <property type="project" value="UniProtKB-KW"/>
</dbReference>
<reference evidence="2" key="2">
    <citation type="submission" date="2019-06" db="EMBL/GenBank/DDBJ databases">
        <title>Co-occurence of chitin degradation, pigmentation and bioactivity in marine Pseudoalteromonas.</title>
        <authorList>
            <person name="Sonnenschein E.C."/>
            <person name="Bech P.K."/>
        </authorList>
    </citation>
    <scope>NUCLEOTIDE SEQUENCE [LARGE SCALE GENOMIC DNA]</scope>
    <source>
        <strain evidence="2">S2897</strain>
    </source>
</reference>
<reference evidence="1 2" key="1">
    <citation type="submission" date="2017-12" db="EMBL/GenBank/DDBJ databases">
        <authorList>
            <person name="Paulsen S."/>
            <person name="Gram L.K."/>
        </authorList>
    </citation>
    <scope>NUCLEOTIDE SEQUENCE [LARGE SCALE GENOMIC DNA]</scope>
    <source>
        <strain evidence="1 2">S2897</strain>
    </source>
</reference>
<dbReference type="STRING" id="151081.TW72_05135"/>
<sequence length="474" mass="54072">MYARVFKQGVNLSYSRLDKLKDRAKKTLKRTLDSHITLAVTGLSGSGKTAFITALVHQLSEQASEQNMPFFRVVREGRHIATQPVPQKALNIPTFAYRQAMAALNQQPPAWPESTQRINTLRLAMRYRPKQGLRAQFGDSATLTIDLIDYPGEWLMDLPMLNMDYPTWCERQLTMLNKAARSEHAQDFMTELHEFDANAEVDEVRLKELSELYKQALVNIKAHAHAANLQPGRMLIPGELEGAPLLSFFPCHAPQQGGQHTQYQQLEARFEAYKAQVVKPFYKDYFCHFDRQVVLVDLLRALKLGPDIFDEQAEAITELLSFFDYGKSNVLRRLFSPNIDKLLFIANKADQVGANYHQDLALLLHDIVKEKANSLTFSGVEVDTMAMAAVCATQGKQVVEKGQSLHCVYGKPLHESQWLTYLPPQPPRHRLTAQQWPQQGFDYIDFAPWPHSDGRLRHMRMDHALEFLLGDKLT</sequence>
<dbReference type="SUPFAM" id="SSF52540">
    <property type="entry name" value="P-loop containing nucleoside triphosphate hydrolases"/>
    <property type="match status" value="1"/>
</dbReference>
<evidence type="ECO:0000313" key="2">
    <source>
        <dbReference type="Proteomes" id="UP000305874"/>
    </source>
</evidence>
<evidence type="ECO:0000313" key="1">
    <source>
        <dbReference type="EMBL" id="TMP85708.1"/>
    </source>
</evidence>
<name>A0A5S3Z0M5_9GAMM</name>
<proteinExistence type="predicted"/>
<dbReference type="PIRSF" id="PIRSF019381">
    <property type="entry name" value="YcjX"/>
    <property type="match status" value="1"/>
</dbReference>
<dbReference type="EMBL" id="PNCG01000019">
    <property type="protein sequence ID" value="TMP85708.1"/>
    <property type="molecule type" value="Genomic_DNA"/>
</dbReference>
<protein>
    <submittedName>
        <fullName evidence="1">Nucleoside triphosphate hydrolase</fullName>
    </submittedName>
</protein>
<dbReference type="AlphaFoldDB" id="A0A5S3Z0M5"/>
<dbReference type="PANTHER" id="PTHR38605">
    <property type="entry name" value="ATPASE-RELATED"/>
    <property type="match status" value="1"/>
</dbReference>
<organism evidence="1 2">
    <name type="scientific">Pseudoalteromonas ruthenica</name>
    <dbReference type="NCBI Taxonomy" id="151081"/>
    <lineage>
        <taxon>Bacteria</taxon>
        <taxon>Pseudomonadati</taxon>
        <taxon>Pseudomonadota</taxon>
        <taxon>Gammaproteobacteria</taxon>
        <taxon>Alteromonadales</taxon>
        <taxon>Pseudoalteromonadaceae</taxon>
        <taxon>Pseudoalteromonas</taxon>
    </lineage>
</organism>
<keyword evidence="1" id="KW-0378">Hydrolase</keyword>
<gene>
    <name evidence="1" type="ORF">CWC05_16750</name>
</gene>
<dbReference type="Gene3D" id="3.40.50.300">
    <property type="entry name" value="P-loop containing nucleotide triphosphate hydrolases"/>
    <property type="match status" value="1"/>
</dbReference>